<dbReference type="OMA" id="NNIREVW"/>
<dbReference type="PaxDb" id="30732-ENSOMEP00000012150"/>
<dbReference type="CDD" id="cd01650">
    <property type="entry name" value="RT_nLTR_like"/>
    <property type="match status" value="1"/>
</dbReference>
<evidence type="ECO:0000259" key="2">
    <source>
        <dbReference type="PROSITE" id="PS50878"/>
    </source>
</evidence>
<dbReference type="InterPro" id="IPR043502">
    <property type="entry name" value="DNA/RNA_pol_sf"/>
</dbReference>
<dbReference type="AlphaFoldDB" id="A0A3B3C2V1"/>
<reference evidence="3" key="2">
    <citation type="submission" date="2025-09" db="UniProtKB">
        <authorList>
            <consortium name="Ensembl"/>
        </authorList>
    </citation>
    <scope>IDENTIFICATION</scope>
</reference>
<dbReference type="GeneTree" id="ENSGT01120000271821"/>
<keyword evidence="4" id="KW-1185">Reference proteome</keyword>
<dbReference type="PANTHER" id="PTHR47510">
    <property type="entry name" value="REVERSE TRANSCRIPTASE DOMAIN-CONTAINING PROTEIN"/>
    <property type="match status" value="1"/>
</dbReference>
<dbReference type="GO" id="GO:0016706">
    <property type="term" value="F:2-oxoglutarate-dependent dioxygenase activity"/>
    <property type="evidence" value="ECO:0007669"/>
    <property type="project" value="InterPro"/>
</dbReference>
<dbReference type="STRING" id="30732.ENSOMEP00000012150"/>
<dbReference type="PROSITE" id="PS50878">
    <property type="entry name" value="RT_POL"/>
    <property type="match status" value="1"/>
</dbReference>
<dbReference type="GO" id="GO:0008168">
    <property type="term" value="F:methyltransferase activity"/>
    <property type="evidence" value="ECO:0007669"/>
    <property type="project" value="InterPro"/>
</dbReference>
<name>A0A3B3C2V1_ORYME</name>
<dbReference type="Pfam" id="PF00078">
    <property type="entry name" value="RVT_1"/>
    <property type="match status" value="1"/>
</dbReference>
<dbReference type="Pfam" id="PF09004">
    <property type="entry name" value="ALKBH8_N"/>
    <property type="match status" value="1"/>
</dbReference>
<evidence type="ECO:0000313" key="3">
    <source>
        <dbReference type="Ensembl" id="ENSOMEP00000012150.1"/>
    </source>
</evidence>
<proteinExistence type="predicted"/>
<dbReference type="Ensembl" id="ENSOMET00000019423.1">
    <property type="protein sequence ID" value="ENSOMEP00000012150.1"/>
    <property type="gene ID" value="ENSOMEG00000000341.1"/>
</dbReference>
<dbReference type="InterPro" id="IPR015095">
    <property type="entry name" value="AlkB_hom8_N"/>
</dbReference>
<evidence type="ECO:0000313" key="4">
    <source>
        <dbReference type="Proteomes" id="UP000261560"/>
    </source>
</evidence>
<protein>
    <recommendedName>
        <fullName evidence="2">Reverse transcriptase domain-containing protein</fullName>
    </recommendedName>
</protein>
<dbReference type="Proteomes" id="UP000261560">
    <property type="component" value="Unplaced"/>
</dbReference>
<sequence>MMFHVHMLVVHTVSELQTRHPQALVIISGDFNHVSLDAPLSTIYQYVNCPTRSDRTIDLFYSNIKDAYQATPLPALSKSDHILISLQPTYTPLVKRQPPTTRSVRSLSSEEELRDCFGSTDWSVLLDPHGEDIEGASQCITDYMNFCLDAVVPTRTVHCYPNNKPWITRRVKVILNKKKRAFNKKDQEEIKRVQTELRSCLKDAKNTYKDRVEKKLENNNIREVWEGMKTITGCNKTTKVVGESAEKANELNTYFNRFDISSDTPPTSNTSLVCTTVPVPLPVLTPQPEEGPAPQAAPSSISHDPSLPVSSPCDPRPPPADCVSHHITDHLVRRELQRLNMRKAPGPDRVCPRLLKTCANELGAPLQHLFNLSLELGQVPSLWKTSCIVPLPKVKHPKENKDYRPVALTSHVMKTFERLVLQQLKPQVQHVQDPLQFAYRERVGVEDAVLYLLHRTLSHLEEGGGAVRILFLDFSCAFNTIHPHLLQEKLIKMAVPPPLVSWIMNYLTNRLQYVRMGGLVSSTLSCSVGAPQGTVLSPLLFSLYTSDFRYNTATCHLQKFSDDTAVVAYIKGEEDSEYMRLVEDFVDWCRENQLQLNVQKTKEMVLDFRRKASTPQLLHIEGDSVERVQTYKYMGVMLDHKLDWTVNTDQLYKKSQSRLYFLRRLRSFNICTKLLQMFYQSVVASALLYAAVCWCSTSKKNICRLNKIIKRASSVVGLKLAPVEEVEEQRTLAVFRSIMRNPSHPLHEVFTSRRSTFSSRLSQRCSTDRMKNSFVPRAIRQYNSLAKHLRSL</sequence>
<organism evidence="3 4">
    <name type="scientific">Oryzias melastigma</name>
    <name type="common">Marine medaka</name>
    <dbReference type="NCBI Taxonomy" id="30732"/>
    <lineage>
        <taxon>Eukaryota</taxon>
        <taxon>Metazoa</taxon>
        <taxon>Chordata</taxon>
        <taxon>Craniata</taxon>
        <taxon>Vertebrata</taxon>
        <taxon>Euteleostomi</taxon>
        <taxon>Actinopterygii</taxon>
        <taxon>Neopterygii</taxon>
        <taxon>Teleostei</taxon>
        <taxon>Neoteleostei</taxon>
        <taxon>Acanthomorphata</taxon>
        <taxon>Ovalentaria</taxon>
        <taxon>Atherinomorphae</taxon>
        <taxon>Beloniformes</taxon>
        <taxon>Adrianichthyidae</taxon>
        <taxon>Oryziinae</taxon>
        <taxon>Oryzias</taxon>
    </lineage>
</organism>
<feature type="domain" description="Reverse transcriptase" evidence="2">
    <location>
        <begin position="372"/>
        <end position="638"/>
    </location>
</feature>
<dbReference type="InterPro" id="IPR000477">
    <property type="entry name" value="RT_dom"/>
</dbReference>
<dbReference type="PANTHER" id="PTHR47510:SF3">
    <property type="entry name" value="ENDO_EXONUCLEASE_PHOSPHATASE DOMAIN-CONTAINING PROTEIN"/>
    <property type="match status" value="1"/>
</dbReference>
<feature type="region of interest" description="Disordered" evidence="1">
    <location>
        <begin position="283"/>
        <end position="324"/>
    </location>
</feature>
<reference evidence="3" key="1">
    <citation type="submission" date="2025-08" db="UniProtKB">
        <authorList>
            <consortium name="Ensembl"/>
        </authorList>
    </citation>
    <scope>IDENTIFICATION</scope>
</reference>
<dbReference type="SUPFAM" id="SSF56672">
    <property type="entry name" value="DNA/RNA polymerases"/>
    <property type="match status" value="1"/>
</dbReference>
<evidence type="ECO:0000256" key="1">
    <source>
        <dbReference type="SAM" id="MobiDB-lite"/>
    </source>
</evidence>
<accession>A0A3B3C2V1</accession>